<dbReference type="InterPro" id="IPR001214">
    <property type="entry name" value="SET_dom"/>
</dbReference>
<name>A0A8J2S513_9STRA</name>
<feature type="domain" description="SET" evidence="1">
    <location>
        <begin position="53"/>
        <end position="281"/>
    </location>
</feature>
<accession>A0A8J2S513</accession>
<dbReference type="InterPro" id="IPR046341">
    <property type="entry name" value="SET_dom_sf"/>
</dbReference>
<dbReference type="OrthoDB" id="10490944at2759"/>
<dbReference type="SUPFAM" id="SSF82199">
    <property type="entry name" value="SET domain"/>
    <property type="match status" value="1"/>
</dbReference>
<dbReference type="CDD" id="cd08161">
    <property type="entry name" value="SET"/>
    <property type="match status" value="1"/>
</dbReference>
<reference evidence="2" key="1">
    <citation type="submission" date="2021-11" db="EMBL/GenBank/DDBJ databases">
        <authorList>
            <consortium name="Genoscope - CEA"/>
            <person name="William W."/>
        </authorList>
    </citation>
    <scope>NUCLEOTIDE SEQUENCE</scope>
</reference>
<dbReference type="PROSITE" id="PS50280">
    <property type="entry name" value="SET"/>
    <property type="match status" value="1"/>
</dbReference>
<evidence type="ECO:0000259" key="1">
    <source>
        <dbReference type="PROSITE" id="PS50280"/>
    </source>
</evidence>
<comment type="caution">
    <text evidence="2">The sequence shown here is derived from an EMBL/GenBank/DDBJ whole genome shotgun (WGS) entry which is preliminary data.</text>
</comment>
<keyword evidence="3" id="KW-1185">Reference proteome</keyword>
<dbReference type="EMBL" id="CAKKNE010000001">
    <property type="protein sequence ID" value="CAH0365333.1"/>
    <property type="molecule type" value="Genomic_DNA"/>
</dbReference>
<sequence length="390" mass="42367">MLRWLRLSCAALVIERAAPLNPLRRLLRRPPPVTDQIYESWSVDVEAYERADPRVTLQESPGAGTGVFAAQDLKEGSTATEYVGLLAECPDTRSGDLALYQSYYGENWRKYCQRYEIGLTGARVADAVGRAKGGSVVAGSLKTTCNVDEDLDACVTRAGEGEYVLLGKVERATVDEGVAQLINDHSTIRAPSHLTPSEGSLRPSDVDGFVLKDPAWPYPPVAVDGAALRRATQEYVSNIESSTNCALVQATIGSSGLFAPRIFAVCTRDIKKGEELRLTYGAEWWLAQLRRAALAQVVSCAPSPRRAAALEAMIRAVEDVSVDARDAQAAACARAGCMPRAFVQPLERMAPLDELLADDSWQKILLAEEFLGAECVVDEIYADAFQPTLK</sequence>
<dbReference type="AlphaFoldDB" id="A0A8J2S513"/>
<evidence type="ECO:0000313" key="3">
    <source>
        <dbReference type="Proteomes" id="UP000789595"/>
    </source>
</evidence>
<organism evidence="2 3">
    <name type="scientific">Pelagomonas calceolata</name>
    <dbReference type="NCBI Taxonomy" id="35677"/>
    <lineage>
        <taxon>Eukaryota</taxon>
        <taxon>Sar</taxon>
        <taxon>Stramenopiles</taxon>
        <taxon>Ochrophyta</taxon>
        <taxon>Pelagophyceae</taxon>
        <taxon>Pelagomonadales</taxon>
        <taxon>Pelagomonadaceae</taxon>
        <taxon>Pelagomonas</taxon>
    </lineage>
</organism>
<protein>
    <recommendedName>
        <fullName evidence="1">SET domain-containing protein</fullName>
    </recommendedName>
</protein>
<evidence type="ECO:0000313" key="2">
    <source>
        <dbReference type="EMBL" id="CAH0365333.1"/>
    </source>
</evidence>
<dbReference type="Proteomes" id="UP000789595">
    <property type="component" value="Unassembled WGS sequence"/>
</dbReference>
<gene>
    <name evidence="2" type="ORF">PECAL_1P17680</name>
</gene>
<proteinExistence type="predicted"/>
<dbReference type="Gene3D" id="2.170.270.10">
    <property type="entry name" value="SET domain"/>
    <property type="match status" value="1"/>
</dbReference>
<dbReference type="Pfam" id="PF00856">
    <property type="entry name" value="SET"/>
    <property type="match status" value="1"/>
</dbReference>